<dbReference type="Pfam" id="PF00172">
    <property type="entry name" value="Zn_clus"/>
    <property type="match status" value="1"/>
</dbReference>
<evidence type="ECO:0000256" key="1">
    <source>
        <dbReference type="ARBA" id="ARBA00022723"/>
    </source>
</evidence>
<keyword evidence="9" id="KW-1185">Reference proteome</keyword>
<dbReference type="InterPro" id="IPR050675">
    <property type="entry name" value="OAF3"/>
</dbReference>
<dbReference type="AlphaFoldDB" id="A0A3N4IVH4"/>
<organism evidence="8 9">
    <name type="scientific">Ascobolus immersus RN42</name>
    <dbReference type="NCBI Taxonomy" id="1160509"/>
    <lineage>
        <taxon>Eukaryota</taxon>
        <taxon>Fungi</taxon>
        <taxon>Dikarya</taxon>
        <taxon>Ascomycota</taxon>
        <taxon>Pezizomycotina</taxon>
        <taxon>Pezizomycetes</taxon>
        <taxon>Pezizales</taxon>
        <taxon>Ascobolaceae</taxon>
        <taxon>Ascobolus</taxon>
    </lineage>
</organism>
<evidence type="ECO:0000256" key="2">
    <source>
        <dbReference type="ARBA" id="ARBA00023015"/>
    </source>
</evidence>
<feature type="region of interest" description="Disordered" evidence="6">
    <location>
        <begin position="54"/>
        <end position="113"/>
    </location>
</feature>
<dbReference type="GO" id="GO:0005634">
    <property type="term" value="C:nucleus"/>
    <property type="evidence" value="ECO:0007669"/>
    <property type="project" value="InterPro"/>
</dbReference>
<dbReference type="InterPro" id="IPR013700">
    <property type="entry name" value="AflR"/>
</dbReference>
<keyword evidence="4" id="KW-0804">Transcription</keyword>
<feature type="domain" description="Zn(2)-C6 fungal-type" evidence="7">
    <location>
        <begin position="23"/>
        <end position="53"/>
    </location>
</feature>
<feature type="compositionally biased region" description="Low complexity" evidence="6">
    <location>
        <begin position="71"/>
        <end position="82"/>
    </location>
</feature>
<keyword evidence="2" id="KW-0805">Transcription regulation</keyword>
<reference evidence="8 9" key="1">
    <citation type="journal article" date="2018" name="Nat. Ecol. Evol.">
        <title>Pezizomycetes genomes reveal the molecular basis of ectomycorrhizal truffle lifestyle.</title>
        <authorList>
            <person name="Murat C."/>
            <person name="Payen T."/>
            <person name="Noel B."/>
            <person name="Kuo A."/>
            <person name="Morin E."/>
            <person name="Chen J."/>
            <person name="Kohler A."/>
            <person name="Krizsan K."/>
            <person name="Balestrini R."/>
            <person name="Da Silva C."/>
            <person name="Montanini B."/>
            <person name="Hainaut M."/>
            <person name="Levati E."/>
            <person name="Barry K.W."/>
            <person name="Belfiori B."/>
            <person name="Cichocki N."/>
            <person name="Clum A."/>
            <person name="Dockter R.B."/>
            <person name="Fauchery L."/>
            <person name="Guy J."/>
            <person name="Iotti M."/>
            <person name="Le Tacon F."/>
            <person name="Lindquist E.A."/>
            <person name="Lipzen A."/>
            <person name="Malagnac F."/>
            <person name="Mello A."/>
            <person name="Molinier V."/>
            <person name="Miyauchi S."/>
            <person name="Poulain J."/>
            <person name="Riccioni C."/>
            <person name="Rubini A."/>
            <person name="Sitrit Y."/>
            <person name="Splivallo R."/>
            <person name="Traeger S."/>
            <person name="Wang M."/>
            <person name="Zifcakova L."/>
            <person name="Wipf D."/>
            <person name="Zambonelli A."/>
            <person name="Paolocci F."/>
            <person name="Nowrousian M."/>
            <person name="Ottonello S."/>
            <person name="Baldrian P."/>
            <person name="Spatafora J.W."/>
            <person name="Henrissat B."/>
            <person name="Nagy L.G."/>
            <person name="Aury J.M."/>
            <person name="Wincker P."/>
            <person name="Grigoriev I.V."/>
            <person name="Bonfante P."/>
            <person name="Martin F.M."/>
        </authorList>
    </citation>
    <scope>NUCLEOTIDE SEQUENCE [LARGE SCALE GENOMIC DNA]</scope>
    <source>
        <strain evidence="8 9">RN42</strain>
    </source>
</reference>
<dbReference type="PANTHER" id="PTHR31069:SF31">
    <property type="entry name" value="MONODICTYPHENONE CLUSTER TRANSCRIPTION FACTOR-RELATED"/>
    <property type="match status" value="1"/>
</dbReference>
<dbReference type="EMBL" id="ML119645">
    <property type="protein sequence ID" value="RPA88301.1"/>
    <property type="molecule type" value="Genomic_DNA"/>
</dbReference>
<evidence type="ECO:0000313" key="9">
    <source>
        <dbReference type="Proteomes" id="UP000275078"/>
    </source>
</evidence>
<dbReference type="GO" id="GO:0000981">
    <property type="term" value="F:DNA-binding transcription factor activity, RNA polymerase II-specific"/>
    <property type="evidence" value="ECO:0007669"/>
    <property type="project" value="InterPro"/>
</dbReference>
<dbReference type="GO" id="GO:0045122">
    <property type="term" value="P:aflatoxin biosynthetic process"/>
    <property type="evidence" value="ECO:0007669"/>
    <property type="project" value="InterPro"/>
</dbReference>
<dbReference type="PROSITE" id="PS50048">
    <property type="entry name" value="ZN2_CY6_FUNGAL_2"/>
    <property type="match status" value="1"/>
</dbReference>
<dbReference type="GO" id="GO:0003677">
    <property type="term" value="F:DNA binding"/>
    <property type="evidence" value="ECO:0007669"/>
    <property type="project" value="UniProtKB-KW"/>
</dbReference>
<dbReference type="PRINTS" id="PR00755">
    <property type="entry name" value="AFLATOXINBRP"/>
</dbReference>
<protein>
    <recommendedName>
        <fullName evidence="7">Zn(2)-C6 fungal-type domain-containing protein</fullName>
    </recommendedName>
</protein>
<dbReference type="Gene3D" id="4.10.240.10">
    <property type="entry name" value="Zn(2)-C6 fungal-type DNA-binding domain"/>
    <property type="match status" value="1"/>
</dbReference>
<dbReference type="CDD" id="cd00067">
    <property type="entry name" value="GAL4"/>
    <property type="match status" value="1"/>
</dbReference>
<evidence type="ECO:0000313" key="8">
    <source>
        <dbReference type="EMBL" id="RPA88301.1"/>
    </source>
</evidence>
<dbReference type="SUPFAM" id="SSF57701">
    <property type="entry name" value="Zn2/Cys6 DNA-binding domain"/>
    <property type="match status" value="1"/>
</dbReference>
<evidence type="ECO:0000259" key="7">
    <source>
        <dbReference type="PROSITE" id="PS50048"/>
    </source>
</evidence>
<dbReference type="SMART" id="SM00066">
    <property type="entry name" value="GAL4"/>
    <property type="match status" value="1"/>
</dbReference>
<evidence type="ECO:0000256" key="4">
    <source>
        <dbReference type="ARBA" id="ARBA00023163"/>
    </source>
</evidence>
<sequence length="431" mass="46811">MSHESKPTKSKSGAVTKPKLRASCDACSLSKVKCDRQQPTCQRCQNLRVNCTYSPSRRMGKPAGSGSQKRAQQQAAQQAAQQVGMNRLGVLTPEREPCPSVPQSSAQSPTPERAYSNDYTADVFGLYLPEFDSLSQMQWGEPQFAITPPNSTAYFHDDLLSSTADMFLENFQSPASTVSDSYEESIPQYFTPTPTPPSWRPSPPPTVEESYKPFTPSNSPTDPVCKGIHDCHSLASQTLASLNLPNAHCHSAASQISISPALPTIDQVLTNNRAAVNTVTNLLSCNCSFDPNFGILLSLICSKILSSYEAISKGKFSTPNSDSSSTGYSVPGSPQPEHFFMEIAIRIGDYQLEPDAQLTVQLILGEVQRVGKLVEKFSERFCKSTSSSPAGSDVAEAGICMSLESFLKLRVKSTTEGLIKVRSSLDSTMQY</sequence>
<dbReference type="GO" id="GO:0008270">
    <property type="term" value="F:zinc ion binding"/>
    <property type="evidence" value="ECO:0007669"/>
    <property type="project" value="InterPro"/>
</dbReference>
<dbReference type="PROSITE" id="PS00463">
    <property type="entry name" value="ZN2_CY6_FUNGAL_1"/>
    <property type="match status" value="1"/>
</dbReference>
<name>A0A3N4IVH4_ASCIM</name>
<dbReference type="Proteomes" id="UP000275078">
    <property type="component" value="Unassembled WGS sequence"/>
</dbReference>
<keyword evidence="5" id="KW-0539">Nucleus</keyword>
<keyword evidence="1" id="KW-0479">Metal-binding</keyword>
<dbReference type="OrthoDB" id="2740448at2759"/>
<feature type="compositionally biased region" description="Pro residues" evidence="6">
    <location>
        <begin position="193"/>
        <end position="206"/>
    </location>
</feature>
<dbReference type="InterPro" id="IPR001138">
    <property type="entry name" value="Zn2Cys6_DnaBD"/>
</dbReference>
<feature type="region of interest" description="Disordered" evidence="6">
    <location>
        <begin position="189"/>
        <end position="219"/>
    </location>
</feature>
<feature type="compositionally biased region" description="Polar residues" evidence="6">
    <location>
        <begin position="101"/>
        <end position="110"/>
    </location>
</feature>
<evidence type="ECO:0000256" key="6">
    <source>
        <dbReference type="SAM" id="MobiDB-lite"/>
    </source>
</evidence>
<dbReference type="Pfam" id="PF08493">
    <property type="entry name" value="AflR"/>
    <property type="match status" value="1"/>
</dbReference>
<keyword evidence="3" id="KW-0238">DNA-binding</keyword>
<evidence type="ECO:0000256" key="5">
    <source>
        <dbReference type="ARBA" id="ARBA00023242"/>
    </source>
</evidence>
<dbReference type="InterPro" id="IPR036864">
    <property type="entry name" value="Zn2-C6_fun-type_DNA-bd_sf"/>
</dbReference>
<dbReference type="PANTHER" id="PTHR31069">
    <property type="entry name" value="OLEATE-ACTIVATED TRANSCRIPTION FACTOR 1-RELATED"/>
    <property type="match status" value="1"/>
</dbReference>
<gene>
    <name evidence="8" type="ORF">BJ508DRAFT_357029</name>
</gene>
<proteinExistence type="predicted"/>
<evidence type="ECO:0000256" key="3">
    <source>
        <dbReference type="ARBA" id="ARBA00023125"/>
    </source>
</evidence>
<accession>A0A3N4IVH4</accession>